<dbReference type="InterPro" id="IPR043151">
    <property type="entry name" value="BAH_sf"/>
</dbReference>
<gene>
    <name evidence="3" type="ORF">HPP92_023602</name>
</gene>
<keyword evidence="4" id="KW-1185">Reference proteome</keyword>
<sequence length="646" mass="73007">MSVATEVTATDFVEWREDIISQERGNRVVHYYLEDSTGKSHLAVIGTERSLRHMIYVVSDDFHGSYCTDKSGASNTKWRSRREVVDWLTSFLTGRINSHDHSKDVQQPQTFKTGAVKKGLAQNLGAKLASNGLSDMGGFLLKHMDFGKNLKGRWSDIMWSGSSWTCGKQLKHYQAFCRNGTTIYAHSFVLVMSEEENQYLAYLEDMYEDKKGQKKVKVRWFHQDQEFACTIPPPTPRPNEVFITPYSQVISAECVDDVATILSPEHYEKCLASSSCNSSSGLHFCFRQYNKKKFKLFDVTTLRGYFNQPVLSSLDICSVSGEEQFGICSAMKHVGPKRMEFVKSHQYIAKDQFDVKISNYASHMKELWPETQNMGCDMAVRKPLSVKFIGPRNVSKLAFKVDEKIELLCQDSGIRGCWFKCTVLRVSHRMLKVQYDDVQNDDDCGNLEEWVPAFRLVASDKLGMRLPGRFTIRPSPDYDYLPENTVLQVGAAVDVWWNDGWWEGVVVGMECCGDDNIQVYIPGEDFFLSCQRKKVRISKDWSGNRWVNIDAKPDVLTFLSSSNSGAQPTPGKVLAKGAESGCSAPSGREGTATQGNFNEDEKQTEENEEDNQTEGSLGSRADGSSDCDKYSSTRKRCREDTLEGLQ</sequence>
<dbReference type="CDD" id="cd20405">
    <property type="entry name" value="Tudor_Agenet_AtDUF_rpt1_3"/>
    <property type="match status" value="1"/>
</dbReference>
<reference evidence="3 4" key="1">
    <citation type="journal article" date="2020" name="Nat. Food">
        <title>A phased Vanilla planifolia genome enables genetic improvement of flavour and production.</title>
        <authorList>
            <person name="Hasing T."/>
            <person name="Tang H."/>
            <person name="Brym M."/>
            <person name="Khazi F."/>
            <person name="Huang T."/>
            <person name="Chambers A.H."/>
        </authorList>
    </citation>
    <scope>NUCLEOTIDE SEQUENCE [LARGE SCALE GENOMIC DNA]</scope>
    <source>
        <tissue evidence="3">Leaf</tissue>
    </source>
</reference>
<dbReference type="SMART" id="SM00743">
    <property type="entry name" value="Agenet"/>
    <property type="match status" value="2"/>
</dbReference>
<protein>
    <recommendedName>
        <fullName evidence="2">BAH domain-containing protein</fullName>
    </recommendedName>
</protein>
<dbReference type="PANTHER" id="PTHR31917">
    <property type="entry name" value="AGENET DOMAIN-CONTAINING PROTEIN-RELATED"/>
    <property type="match status" value="1"/>
</dbReference>
<dbReference type="PROSITE" id="PS51038">
    <property type="entry name" value="BAH"/>
    <property type="match status" value="1"/>
</dbReference>
<organism evidence="3 4">
    <name type="scientific">Vanilla planifolia</name>
    <name type="common">Vanilla</name>
    <dbReference type="NCBI Taxonomy" id="51239"/>
    <lineage>
        <taxon>Eukaryota</taxon>
        <taxon>Viridiplantae</taxon>
        <taxon>Streptophyta</taxon>
        <taxon>Embryophyta</taxon>
        <taxon>Tracheophyta</taxon>
        <taxon>Spermatophyta</taxon>
        <taxon>Magnoliopsida</taxon>
        <taxon>Liliopsida</taxon>
        <taxon>Asparagales</taxon>
        <taxon>Orchidaceae</taxon>
        <taxon>Vanilloideae</taxon>
        <taxon>Vanilleae</taxon>
        <taxon>Vanilla</taxon>
    </lineage>
</organism>
<dbReference type="SMART" id="SM00439">
    <property type="entry name" value="BAH"/>
    <property type="match status" value="1"/>
</dbReference>
<dbReference type="Gene3D" id="2.30.30.490">
    <property type="match status" value="1"/>
</dbReference>
<evidence type="ECO:0000313" key="4">
    <source>
        <dbReference type="Proteomes" id="UP000636800"/>
    </source>
</evidence>
<name>A0A835PTN9_VANPL</name>
<proteinExistence type="predicted"/>
<dbReference type="InterPro" id="IPR001025">
    <property type="entry name" value="BAH_dom"/>
</dbReference>
<feature type="compositionally biased region" description="Basic and acidic residues" evidence="1">
    <location>
        <begin position="626"/>
        <end position="646"/>
    </location>
</feature>
<dbReference type="InterPro" id="IPR008395">
    <property type="entry name" value="Agenet-like_dom"/>
</dbReference>
<dbReference type="Pfam" id="PF05641">
    <property type="entry name" value="Agenet"/>
    <property type="match status" value="1"/>
</dbReference>
<dbReference type="Proteomes" id="UP000636800">
    <property type="component" value="Chromosome 12"/>
</dbReference>
<accession>A0A835PTN9</accession>
<dbReference type="AlphaFoldDB" id="A0A835PTN9"/>
<evidence type="ECO:0000313" key="3">
    <source>
        <dbReference type="EMBL" id="KAG0458445.1"/>
    </source>
</evidence>
<feature type="region of interest" description="Disordered" evidence="1">
    <location>
        <begin position="561"/>
        <end position="646"/>
    </location>
</feature>
<dbReference type="InterPro" id="IPR014002">
    <property type="entry name" value="Agenet_dom_plant"/>
</dbReference>
<evidence type="ECO:0000259" key="2">
    <source>
        <dbReference type="PROSITE" id="PS51038"/>
    </source>
</evidence>
<dbReference type="PANTHER" id="PTHR31917:SF101">
    <property type="entry name" value="OS07G0607300 PROTEIN"/>
    <property type="match status" value="1"/>
</dbReference>
<dbReference type="GO" id="GO:0003682">
    <property type="term" value="F:chromatin binding"/>
    <property type="evidence" value="ECO:0007669"/>
    <property type="project" value="InterPro"/>
</dbReference>
<dbReference type="CDD" id="cd04721">
    <property type="entry name" value="BAH_plant_1"/>
    <property type="match status" value="1"/>
</dbReference>
<dbReference type="Pfam" id="PF01426">
    <property type="entry name" value="BAH"/>
    <property type="match status" value="1"/>
</dbReference>
<feature type="domain" description="BAH" evidence="2">
    <location>
        <begin position="181"/>
        <end position="300"/>
    </location>
</feature>
<comment type="caution">
    <text evidence="3">The sequence shown here is derived from an EMBL/GenBank/DDBJ whole genome shotgun (WGS) entry which is preliminary data.</text>
</comment>
<evidence type="ECO:0000256" key="1">
    <source>
        <dbReference type="SAM" id="MobiDB-lite"/>
    </source>
</evidence>
<dbReference type="EMBL" id="JADCNL010000012">
    <property type="protein sequence ID" value="KAG0458445.1"/>
    <property type="molecule type" value="Genomic_DNA"/>
</dbReference>